<feature type="signal peptide" evidence="2">
    <location>
        <begin position="1"/>
        <end position="20"/>
    </location>
</feature>
<sequence>MKHLLLTSVTIAALTAPALAQSNQSEMRNGERHLTPKDKSTQNEYANLIQSRAIEMGFFSWSVPQKSEGADHANRPRQVSDCNGHDAEYRPAHDFSGSDDWRLSNIGISKAFIYEWMAYGNAIAAQECTCETLRADWEDAIAAFDTLVKGIENFKIYTTVPHRVRNEIKRDYDQMCDLGMTID</sequence>
<feature type="region of interest" description="Disordered" evidence="1">
    <location>
        <begin position="22"/>
        <end position="42"/>
    </location>
</feature>
<protein>
    <submittedName>
        <fullName evidence="3">Uncharacterized protein</fullName>
    </submittedName>
</protein>
<gene>
    <name evidence="3" type="ORF">QO231_16185</name>
</gene>
<reference evidence="4" key="1">
    <citation type="submission" date="2023-05" db="EMBL/GenBank/DDBJ databases">
        <title>Sedimentitalea sp. nov. JM2-8.</title>
        <authorList>
            <person name="Huang J."/>
        </authorList>
    </citation>
    <scope>NUCLEOTIDE SEQUENCE [LARGE SCALE GENOMIC DNA]</scope>
    <source>
        <strain evidence="4">KHS03</strain>
    </source>
</reference>
<keyword evidence="2" id="KW-0732">Signal</keyword>
<keyword evidence="4" id="KW-1185">Reference proteome</keyword>
<evidence type="ECO:0000313" key="4">
    <source>
        <dbReference type="Proteomes" id="UP001255416"/>
    </source>
</evidence>
<accession>A0ABU3VGR9</accession>
<dbReference type="EMBL" id="JASMWN010000014">
    <property type="protein sequence ID" value="MDU9005382.1"/>
    <property type="molecule type" value="Genomic_DNA"/>
</dbReference>
<evidence type="ECO:0000256" key="1">
    <source>
        <dbReference type="SAM" id="MobiDB-lite"/>
    </source>
</evidence>
<evidence type="ECO:0000256" key="2">
    <source>
        <dbReference type="SAM" id="SignalP"/>
    </source>
</evidence>
<organism evidence="3 4">
    <name type="scientific">Sedimentitalea todarodis</name>
    <dbReference type="NCBI Taxonomy" id="1631240"/>
    <lineage>
        <taxon>Bacteria</taxon>
        <taxon>Pseudomonadati</taxon>
        <taxon>Pseudomonadota</taxon>
        <taxon>Alphaproteobacteria</taxon>
        <taxon>Rhodobacterales</taxon>
        <taxon>Paracoccaceae</taxon>
        <taxon>Sedimentitalea</taxon>
    </lineage>
</organism>
<comment type="caution">
    <text evidence="3">The sequence shown here is derived from an EMBL/GenBank/DDBJ whole genome shotgun (WGS) entry which is preliminary data.</text>
</comment>
<feature type="chain" id="PRO_5045096597" evidence="2">
    <location>
        <begin position="21"/>
        <end position="183"/>
    </location>
</feature>
<dbReference type="RefSeq" id="WP_316778641.1">
    <property type="nucleotide sequence ID" value="NZ_JASMWN010000014.1"/>
</dbReference>
<evidence type="ECO:0000313" key="3">
    <source>
        <dbReference type="EMBL" id="MDU9005382.1"/>
    </source>
</evidence>
<proteinExistence type="predicted"/>
<feature type="compositionally biased region" description="Basic and acidic residues" evidence="1">
    <location>
        <begin position="28"/>
        <end position="41"/>
    </location>
</feature>
<dbReference type="Proteomes" id="UP001255416">
    <property type="component" value="Unassembled WGS sequence"/>
</dbReference>
<name>A0ABU3VGR9_9RHOB</name>